<reference evidence="2 3" key="1">
    <citation type="journal article" date="2016" name="Nat. Commun.">
        <title>Thousands of microbial genomes shed light on interconnected biogeochemical processes in an aquifer system.</title>
        <authorList>
            <person name="Anantharaman K."/>
            <person name="Brown C.T."/>
            <person name="Hug L.A."/>
            <person name="Sharon I."/>
            <person name="Castelle C.J."/>
            <person name="Probst A.J."/>
            <person name="Thomas B.C."/>
            <person name="Singh A."/>
            <person name="Wilkins M.J."/>
            <person name="Karaoz U."/>
            <person name="Brodie E.L."/>
            <person name="Williams K.H."/>
            <person name="Hubbard S.S."/>
            <person name="Banfield J.F."/>
        </authorList>
    </citation>
    <scope>NUCLEOTIDE SEQUENCE [LARGE SCALE GENOMIC DNA]</scope>
</reference>
<feature type="domain" description="Nudix hydrolase" evidence="1">
    <location>
        <begin position="59"/>
        <end position="136"/>
    </location>
</feature>
<dbReference type="AlphaFoldDB" id="A0A1F7YFT3"/>
<accession>A0A1F7YFT3</accession>
<dbReference type="EMBL" id="MGGL01000015">
    <property type="protein sequence ID" value="OGM26183.1"/>
    <property type="molecule type" value="Genomic_DNA"/>
</dbReference>
<protein>
    <recommendedName>
        <fullName evidence="1">Nudix hydrolase domain-containing protein</fullName>
    </recommendedName>
</protein>
<sequence length="217" mass="24700">MVEILEGKRPFLVSEGDVTDTILLKAFYEIEGFHLKAYNELDVFLDDPDPYLEVDLSSAAVIARTRNSNSILLIEFGVEKGRRRVELPAGKMKYGTDKTIFDTAKREFIEETGGMITLPDLKPLSVVRHKDGRGGLQFYTDFPEPKVEYRDELGRGYLTPPKGTDEGRVKRLITEPLEVFLNSEKTLLRYSQNQWAVDEIVRLTLGMLAVKLDADRK</sequence>
<dbReference type="Proteomes" id="UP000179221">
    <property type="component" value="Unassembled WGS sequence"/>
</dbReference>
<organism evidence="2 3">
    <name type="scientific">Candidatus Woesebacteria bacterium RIFCSPHIGHO2_01_FULL_40_22</name>
    <dbReference type="NCBI Taxonomy" id="1802499"/>
    <lineage>
        <taxon>Bacteria</taxon>
        <taxon>Candidatus Woeseibacteriota</taxon>
    </lineage>
</organism>
<comment type="caution">
    <text evidence="2">The sequence shown here is derived from an EMBL/GenBank/DDBJ whole genome shotgun (WGS) entry which is preliminary data.</text>
</comment>
<dbReference type="CDD" id="cd02883">
    <property type="entry name" value="NUDIX_Hydrolase"/>
    <property type="match status" value="1"/>
</dbReference>
<dbReference type="InterPro" id="IPR000086">
    <property type="entry name" value="NUDIX_hydrolase_dom"/>
</dbReference>
<name>A0A1F7YFT3_9BACT</name>
<proteinExistence type="predicted"/>
<gene>
    <name evidence="2" type="ORF">A2628_02490</name>
</gene>
<dbReference type="SUPFAM" id="SSF55811">
    <property type="entry name" value="Nudix"/>
    <property type="match status" value="1"/>
</dbReference>
<dbReference type="InterPro" id="IPR015797">
    <property type="entry name" value="NUDIX_hydrolase-like_dom_sf"/>
</dbReference>
<evidence type="ECO:0000313" key="2">
    <source>
        <dbReference type="EMBL" id="OGM26183.1"/>
    </source>
</evidence>
<dbReference type="Pfam" id="PF00293">
    <property type="entry name" value="NUDIX"/>
    <property type="match status" value="1"/>
</dbReference>
<evidence type="ECO:0000313" key="3">
    <source>
        <dbReference type="Proteomes" id="UP000179221"/>
    </source>
</evidence>
<dbReference type="Gene3D" id="3.90.79.10">
    <property type="entry name" value="Nucleoside Triphosphate Pyrophosphohydrolase"/>
    <property type="match status" value="1"/>
</dbReference>
<evidence type="ECO:0000259" key="1">
    <source>
        <dbReference type="Pfam" id="PF00293"/>
    </source>
</evidence>